<evidence type="ECO:0000256" key="3">
    <source>
        <dbReference type="ARBA" id="ARBA00006040"/>
    </source>
</evidence>
<dbReference type="CDD" id="cd06455">
    <property type="entry name" value="M3A_TOP"/>
    <property type="match status" value="1"/>
</dbReference>
<dbReference type="AlphaFoldDB" id="A0AAD1SAJ6"/>
<evidence type="ECO:0000256" key="14">
    <source>
        <dbReference type="ARBA" id="ARBA00039068"/>
    </source>
</evidence>
<evidence type="ECO:0000256" key="17">
    <source>
        <dbReference type="ARBA" id="ARBA00041940"/>
    </source>
</evidence>
<dbReference type="SUPFAM" id="SSF55486">
    <property type="entry name" value="Metalloproteases ('zincins'), catalytic domain"/>
    <property type="match status" value="1"/>
</dbReference>
<evidence type="ECO:0000256" key="11">
    <source>
        <dbReference type="ARBA" id="ARBA00023049"/>
    </source>
</evidence>
<evidence type="ECO:0000256" key="8">
    <source>
        <dbReference type="ARBA" id="ARBA00022833"/>
    </source>
</evidence>
<comment type="similarity">
    <text evidence="3 20">Belongs to the peptidase M3 family.</text>
</comment>
<evidence type="ECO:0000256" key="19">
    <source>
        <dbReference type="ARBA" id="ARBA00046222"/>
    </source>
</evidence>
<keyword evidence="4" id="KW-0963">Cytoplasm</keyword>
<evidence type="ECO:0000256" key="2">
    <source>
        <dbReference type="ARBA" id="ARBA00004496"/>
    </source>
</evidence>
<keyword evidence="8 20" id="KW-0862">Zinc</keyword>
<keyword evidence="5 20" id="KW-0645">Protease</keyword>
<dbReference type="InterPro" id="IPR024079">
    <property type="entry name" value="MetalloPept_cat_dom_sf"/>
</dbReference>
<evidence type="ECO:0000256" key="7">
    <source>
        <dbReference type="ARBA" id="ARBA00022801"/>
    </source>
</evidence>
<proteinExistence type="inferred from homology"/>
<keyword evidence="6 20" id="KW-0479">Metal-binding</keyword>
<dbReference type="GO" id="GO:0006518">
    <property type="term" value="P:peptide metabolic process"/>
    <property type="evidence" value="ECO:0007669"/>
    <property type="project" value="TreeGrafter"/>
</dbReference>
<keyword evidence="7 20" id="KW-0378">Hydrolase</keyword>
<evidence type="ECO:0000256" key="13">
    <source>
        <dbReference type="ARBA" id="ARBA00035987"/>
    </source>
</evidence>
<dbReference type="EMBL" id="OW240916">
    <property type="protein sequence ID" value="CAH2296235.1"/>
    <property type="molecule type" value="Genomic_DNA"/>
</dbReference>
<dbReference type="InterPro" id="IPR024080">
    <property type="entry name" value="Neurolysin/TOP_N"/>
</dbReference>
<dbReference type="FunFam" id="3.40.390.10:FF:000006">
    <property type="entry name" value="Thimet oligopeptidase 1"/>
    <property type="match status" value="1"/>
</dbReference>
<keyword evidence="23" id="KW-1185">Reference proteome</keyword>
<gene>
    <name evidence="22" type="ORF">PECUL_23A042815</name>
</gene>
<evidence type="ECO:0000256" key="18">
    <source>
        <dbReference type="ARBA" id="ARBA00042607"/>
    </source>
</evidence>
<dbReference type="Pfam" id="PF01432">
    <property type="entry name" value="Peptidase_M3"/>
    <property type="match status" value="1"/>
</dbReference>
<dbReference type="Gene3D" id="3.40.390.10">
    <property type="entry name" value="Collagenase (Catalytic Domain)"/>
    <property type="match status" value="1"/>
</dbReference>
<dbReference type="InterPro" id="IPR024077">
    <property type="entry name" value="Neurolysin/TOP_dom2"/>
</dbReference>
<dbReference type="Gene3D" id="1.20.1050.40">
    <property type="entry name" value="Endopeptidase. Chain P, domain 1"/>
    <property type="match status" value="1"/>
</dbReference>
<evidence type="ECO:0000256" key="12">
    <source>
        <dbReference type="ARBA" id="ARBA00023128"/>
    </source>
</evidence>
<protein>
    <recommendedName>
        <fullName evidence="15">Neurolysin, mitochondrial</fullName>
        <ecNumber evidence="14">3.4.24.16</ecNumber>
    </recommendedName>
    <alternativeName>
        <fullName evidence="17">Microsomal endopeptidase</fullName>
    </alternativeName>
    <alternativeName>
        <fullName evidence="18">Mitochondrial oligopeptidase M</fullName>
    </alternativeName>
    <alternativeName>
        <fullName evidence="16">Neurotensin endopeptidase</fullName>
    </alternativeName>
</protein>
<dbReference type="GO" id="GO:0005758">
    <property type="term" value="C:mitochondrial intermembrane space"/>
    <property type="evidence" value="ECO:0007669"/>
    <property type="project" value="TreeGrafter"/>
</dbReference>
<name>A0AAD1SAJ6_PELCU</name>
<comment type="catalytic activity">
    <reaction evidence="13">
        <text>Preferential cleavage in neurotensin: 10-Pro-|-Tyr-11.</text>
        <dbReference type="EC" id="3.4.24.16"/>
    </reaction>
</comment>
<dbReference type="GO" id="GO:0004222">
    <property type="term" value="F:metalloendopeptidase activity"/>
    <property type="evidence" value="ECO:0007669"/>
    <property type="project" value="InterPro"/>
</dbReference>
<accession>A0AAD1SAJ6</accession>
<keyword evidence="10" id="KW-0007">Acetylation</keyword>
<dbReference type="EC" id="3.4.24.16" evidence="14"/>
<organism evidence="22 23">
    <name type="scientific">Pelobates cultripes</name>
    <name type="common">Western spadefoot toad</name>
    <dbReference type="NCBI Taxonomy" id="61616"/>
    <lineage>
        <taxon>Eukaryota</taxon>
        <taxon>Metazoa</taxon>
        <taxon>Chordata</taxon>
        <taxon>Craniata</taxon>
        <taxon>Vertebrata</taxon>
        <taxon>Euteleostomi</taxon>
        <taxon>Amphibia</taxon>
        <taxon>Batrachia</taxon>
        <taxon>Anura</taxon>
        <taxon>Pelobatoidea</taxon>
        <taxon>Pelobatidae</taxon>
        <taxon>Pelobates</taxon>
    </lineage>
</organism>
<dbReference type="PANTHER" id="PTHR11804">
    <property type="entry name" value="PROTEASE M3 THIMET OLIGOPEPTIDASE-RELATED"/>
    <property type="match status" value="1"/>
</dbReference>
<evidence type="ECO:0000256" key="5">
    <source>
        <dbReference type="ARBA" id="ARBA00022670"/>
    </source>
</evidence>
<evidence type="ECO:0000256" key="9">
    <source>
        <dbReference type="ARBA" id="ARBA00022946"/>
    </source>
</evidence>
<dbReference type="Gene3D" id="1.10.1370.10">
    <property type="entry name" value="Neurolysin, domain 3"/>
    <property type="match status" value="1"/>
</dbReference>
<dbReference type="GO" id="GO:0046872">
    <property type="term" value="F:metal ion binding"/>
    <property type="evidence" value="ECO:0007669"/>
    <property type="project" value="UniProtKB-UniRule"/>
</dbReference>
<evidence type="ECO:0000256" key="10">
    <source>
        <dbReference type="ARBA" id="ARBA00022990"/>
    </source>
</evidence>
<evidence type="ECO:0000259" key="21">
    <source>
        <dbReference type="Pfam" id="PF01432"/>
    </source>
</evidence>
<dbReference type="InterPro" id="IPR045090">
    <property type="entry name" value="Pept_M3A_M3B"/>
</dbReference>
<reference evidence="22" key="1">
    <citation type="submission" date="2022-03" db="EMBL/GenBank/DDBJ databases">
        <authorList>
            <person name="Alioto T."/>
            <person name="Alioto T."/>
            <person name="Gomez Garrido J."/>
        </authorList>
    </citation>
    <scope>NUCLEOTIDE SEQUENCE</scope>
</reference>
<dbReference type="Proteomes" id="UP001295444">
    <property type="component" value="Chromosome 05"/>
</dbReference>
<dbReference type="PANTHER" id="PTHR11804:SF44">
    <property type="entry name" value="NEUROLYSIN, MITOCHONDRIAL"/>
    <property type="match status" value="1"/>
</dbReference>
<evidence type="ECO:0000256" key="16">
    <source>
        <dbReference type="ARBA" id="ARBA00041659"/>
    </source>
</evidence>
<keyword evidence="9" id="KW-0809">Transit peptide</keyword>
<sequence length="819" mass="93170">MADVPSKMFGIPPRQPLSQIIAFSNQPFTLCYQQIHNENIHTSPDPTALPTVTVPFQPDCSSAAILTEGEMRKCSPTQNDIGTLAHIKYVCNGFTVTCPQPMLSLSSHSAVCPLVMFTVRLCVQSISRVRSTRFLLKMTLGSEFNTSMRAMTMTTNLSANRNLLSWDLSPEQIQTRAEELIRKTKHVYDMVATLEIEKITYENTIKVLADLELEYAVERSMLDFPQHVSPSKDVRSASTQADKTLSDFDVEMNMREDIFQRILHFNQTQNLEQLHPEVKRYVEKSVQIGKRNGLHLPTEIQNEIKTIKKQISQLSIDFNKNLNEENTFLIFNRADLDGLPNDFIDGLVKVDINTFKVTLQYPHYFPVLKKCSVPETRRKLETAFNSRCIQENTTILEKLISLRAKMAELLGYPTHADFVLELNTAKNTRNVSTFLDNLQTKLQSLGEKEKDLILELKRTECALKGMEMDGKINAWDLHYYLTQVVETKYSVDQEKLREYFPMETVTENVLNIYQEILGLRFERVENSNVWHENVTLYTVYDHKSGETLGQFYLDLYPREGKYGHAACFGLQPGCLLPDGSRMMSVAAMVANFTQPAAGKPSLLRHEEVKTYFHEFGHVMHQICAQTKFARFSGTNVETDFVEVPSQMLENWVWEKEALQRMSGHYIDGSPIPDDLLDKLIESRLANTGLLTLRQIVLSKLDQSLHTQSTADTASEYAKYTEEILGISATPGTNMPATFGHLAGGYDGQYYGYLWSEVFSMDIFYSCFKQQGIMNSEVGMKYRNLILKPGGSKDGMALLQKFLGREPNQKAFLLSKGLNP</sequence>
<evidence type="ECO:0000256" key="4">
    <source>
        <dbReference type="ARBA" id="ARBA00022490"/>
    </source>
</evidence>
<comment type="cofactor">
    <cofactor evidence="20">
        <name>Zn(2+)</name>
        <dbReference type="ChEBI" id="CHEBI:29105"/>
    </cofactor>
    <text evidence="20">Binds 1 zinc ion.</text>
</comment>
<evidence type="ECO:0000256" key="15">
    <source>
        <dbReference type="ARBA" id="ARBA00039454"/>
    </source>
</evidence>
<keyword evidence="12" id="KW-0496">Mitochondrion</keyword>
<comment type="subcellular location">
    <subcellularLocation>
        <location evidence="2">Cytoplasm</location>
    </subcellularLocation>
    <subcellularLocation>
        <location evidence="1">Mitochondrion</location>
    </subcellularLocation>
</comment>
<keyword evidence="11 20" id="KW-0482">Metalloprotease</keyword>
<dbReference type="FunFam" id="1.20.1050.40:FF:000001">
    <property type="entry name" value="Thimet oligopeptidase 1"/>
    <property type="match status" value="1"/>
</dbReference>
<dbReference type="InterPro" id="IPR001567">
    <property type="entry name" value="Pept_M3A_M3B_dom"/>
</dbReference>
<feature type="domain" description="Peptidase M3A/M3B catalytic" evidence="21">
    <location>
        <begin position="367"/>
        <end position="815"/>
    </location>
</feature>
<comment type="function">
    <text evidence="19">Hydrolyzes oligopeptides such as neurotensin, bradykinin and dynorphin A. Acts as a regulator of cannabinoid signaling pathway by mediating degradation of hemopressin, an antagonist peptide of the cannabinoid receptor CNR1.</text>
</comment>
<evidence type="ECO:0000256" key="1">
    <source>
        <dbReference type="ARBA" id="ARBA00004173"/>
    </source>
</evidence>
<evidence type="ECO:0000256" key="6">
    <source>
        <dbReference type="ARBA" id="ARBA00022723"/>
    </source>
</evidence>
<evidence type="ECO:0000313" key="23">
    <source>
        <dbReference type="Proteomes" id="UP001295444"/>
    </source>
</evidence>
<evidence type="ECO:0000256" key="20">
    <source>
        <dbReference type="RuleBase" id="RU003435"/>
    </source>
</evidence>
<dbReference type="GO" id="GO:0006508">
    <property type="term" value="P:proteolysis"/>
    <property type="evidence" value="ECO:0007669"/>
    <property type="project" value="UniProtKB-KW"/>
</dbReference>
<evidence type="ECO:0000313" key="22">
    <source>
        <dbReference type="EMBL" id="CAH2296235.1"/>
    </source>
</evidence>